<evidence type="ECO:0000256" key="1">
    <source>
        <dbReference type="ARBA" id="ARBA00022450"/>
    </source>
</evidence>
<evidence type="ECO:0000313" key="4">
    <source>
        <dbReference type="EMBL" id="MBD0417622.1"/>
    </source>
</evidence>
<protein>
    <submittedName>
        <fullName evidence="4">Amino acid adenylation domain-containing protein</fullName>
    </submittedName>
</protein>
<dbReference type="Pfam" id="PF00501">
    <property type="entry name" value="AMP-binding"/>
    <property type="match status" value="1"/>
</dbReference>
<dbReference type="InterPro" id="IPR000873">
    <property type="entry name" value="AMP-dep_synth/lig_dom"/>
</dbReference>
<organism evidence="4 5">
    <name type="scientific">Streptomyces griseicoloratus</name>
    <dbReference type="NCBI Taxonomy" id="2752516"/>
    <lineage>
        <taxon>Bacteria</taxon>
        <taxon>Bacillati</taxon>
        <taxon>Actinomycetota</taxon>
        <taxon>Actinomycetes</taxon>
        <taxon>Kitasatosporales</taxon>
        <taxon>Streptomycetaceae</taxon>
        <taxon>Streptomyces</taxon>
    </lineage>
</organism>
<keyword evidence="5" id="KW-1185">Reference proteome</keyword>
<dbReference type="GO" id="GO:0009366">
    <property type="term" value="C:enterobactin synthetase complex"/>
    <property type="evidence" value="ECO:0007669"/>
    <property type="project" value="TreeGrafter"/>
</dbReference>
<accession>A0A926QP26</accession>
<dbReference type="GO" id="GO:0047527">
    <property type="term" value="F:2,3-dihydroxybenzoate-serine ligase activity"/>
    <property type="evidence" value="ECO:0007669"/>
    <property type="project" value="TreeGrafter"/>
</dbReference>
<dbReference type="AlphaFoldDB" id="A0A926QP26"/>
<dbReference type="GO" id="GO:0009239">
    <property type="term" value="P:enterobactin biosynthetic process"/>
    <property type="evidence" value="ECO:0007669"/>
    <property type="project" value="TreeGrafter"/>
</dbReference>
<dbReference type="GO" id="GO:0043041">
    <property type="term" value="P:amino acid activation for nonribosomal peptide biosynthetic process"/>
    <property type="evidence" value="ECO:0007669"/>
    <property type="project" value="TreeGrafter"/>
</dbReference>
<evidence type="ECO:0000259" key="3">
    <source>
        <dbReference type="Pfam" id="PF00501"/>
    </source>
</evidence>
<dbReference type="EMBL" id="JACVQF010000007">
    <property type="protein sequence ID" value="MBD0417622.1"/>
    <property type="molecule type" value="Genomic_DNA"/>
</dbReference>
<dbReference type="RefSeq" id="WP_188178717.1">
    <property type="nucleotide sequence ID" value="NZ_JACVQF010000007.1"/>
</dbReference>
<dbReference type="Gene3D" id="3.30.300.30">
    <property type="match status" value="1"/>
</dbReference>
<dbReference type="FunFam" id="3.40.50.980:FF:000002">
    <property type="entry name" value="Enterobactin synthetase component F"/>
    <property type="match status" value="1"/>
</dbReference>
<feature type="non-terminal residue" evidence="4">
    <location>
        <position position="278"/>
    </location>
</feature>
<dbReference type="Proteomes" id="UP000621210">
    <property type="component" value="Unassembled WGS sequence"/>
</dbReference>
<dbReference type="PANTHER" id="PTHR45527">
    <property type="entry name" value="NONRIBOSOMAL PEPTIDE SYNTHETASE"/>
    <property type="match status" value="1"/>
</dbReference>
<dbReference type="PROSITE" id="PS00455">
    <property type="entry name" value="AMP_BINDING"/>
    <property type="match status" value="1"/>
</dbReference>
<sequence length="278" mass="30523">SPAYVIFTSGSTGRPKGVMIPHAGIVNRLHWMQDRYGLTPADRVLQKTPYGFDVSVWEFFWPLLTGATLVLARPGGHRDPEYLAALIRDERVTTVHFVPSMLDVFLTEPSAAQCTSLRRVICSGETLTPVTQARFFDVYDATVELHNLYGPTEASVDVTAWQCHSDRADGTIPIGAPVANTQVYVLDRALQPVPAGVTGELHLGGVQVARGYVGRPGLTAERFVACPFAAGERMYRTGDLVRWTTDGRLEYLGRADDQVKIRGFRIEPGEVQAVLASH</sequence>
<evidence type="ECO:0000256" key="2">
    <source>
        <dbReference type="ARBA" id="ARBA00022553"/>
    </source>
</evidence>
<dbReference type="InterPro" id="IPR042099">
    <property type="entry name" value="ANL_N_sf"/>
</dbReference>
<dbReference type="FunFam" id="2.30.38.10:FF:000001">
    <property type="entry name" value="Non-ribosomal peptide synthetase PvdI"/>
    <property type="match status" value="1"/>
</dbReference>
<comment type="caution">
    <text evidence="4">The sequence shown here is derived from an EMBL/GenBank/DDBJ whole genome shotgun (WGS) entry which is preliminary data.</text>
</comment>
<dbReference type="PANTHER" id="PTHR45527:SF1">
    <property type="entry name" value="FATTY ACID SYNTHASE"/>
    <property type="match status" value="1"/>
</dbReference>
<gene>
    <name evidence="4" type="ORF">H0H10_00185</name>
</gene>
<dbReference type="GO" id="GO:0031177">
    <property type="term" value="F:phosphopantetheine binding"/>
    <property type="evidence" value="ECO:0007669"/>
    <property type="project" value="TreeGrafter"/>
</dbReference>
<dbReference type="InterPro" id="IPR045851">
    <property type="entry name" value="AMP-bd_C_sf"/>
</dbReference>
<dbReference type="GO" id="GO:0005829">
    <property type="term" value="C:cytosol"/>
    <property type="evidence" value="ECO:0007669"/>
    <property type="project" value="TreeGrafter"/>
</dbReference>
<reference evidence="4" key="2">
    <citation type="submission" date="2020-09" db="EMBL/GenBank/DDBJ databases">
        <authorList>
            <person name="Luo X."/>
        </authorList>
    </citation>
    <scope>NUCLEOTIDE SEQUENCE</scope>
    <source>
        <strain evidence="4">TRM S81-3</strain>
    </source>
</reference>
<dbReference type="InterPro" id="IPR020845">
    <property type="entry name" value="AMP-binding_CS"/>
</dbReference>
<proteinExistence type="predicted"/>
<dbReference type="Gene3D" id="3.40.50.12780">
    <property type="entry name" value="N-terminal domain of ligase-like"/>
    <property type="match status" value="1"/>
</dbReference>
<name>A0A926QP26_9ACTN</name>
<feature type="domain" description="AMP-dependent synthetase/ligase" evidence="3">
    <location>
        <begin position="2"/>
        <end position="212"/>
    </location>
</feature>
<reference evidence="4" key="1">
    <citation type="submission" date="2020-09" db="EMBL/GenBank/DDBJ databases">
        <title>Streptomyces grisecoloratus sp. nov., isolated from cotton soil.</title>
        <authorList>
            <person name="Xing L."/>
        </authorList>
    </citation>
    <scope>NUCLEOTIDE SEQUENCE</scope>
    <source>
        <strain evidence="4">TRM S81-3</strain>
    </source>
</reference>
<feature type="non-terminal residue" evidence="4">
    <location>
        <position position="1"/>
    </location>
</feature>
<evidence type="ECO:0000313" key="5">
    <source>
        <dbReference type="Proteomes" id="UP000621210"/>
    </source>
</evidence>
<keyword evidence="1" id="KW-0596">Phosphopantetheine</keyword>
<dbReference type="NCBIfam" id="TIGR01733">
    <property type="entry name" value="AA-adenyl-dom"/>
    <property type="match status" value="1"/>
</dbReference>
<dbReference type="InterPro" id="IPR010071">
    <property type="entry name" value="AA_adenyl_dom"/>
</dbReference>
<dbReference type="SUPFAM" id="SSF56801">
    <property type="entry name" value="Acetyl-CoA synthetase-like"/>
    <property type="match status" value="1"/>
</dbReference>
<keyword evidence="2" id="KW-0597">Phosphoprotein</keyword>